<feature type="domain" description="HTH araC/xylS-type" evidence="4">
    <location>
        <begin position="333"/>
        <end position="431"/>
    </location>
</feature>
<name>A0A386ZK13_9NOCA</name>
<dbReference type="InterPro" id="IPR018060">
    <property type="entry name" value="HTH_AraC"/>
</dbReference>
<dbReference type="InterPro" id="IPR018062">
    <property type="entry name" value="HTH_AraC-typ_CS"/>
</dbReference>
<evidence type="ECO:0000256" key="3">
    <source>
        <dbReference type="ARBA" id="ARBA00023163"/>
    </source>
</evidence>
<dbReference type="InterPro" id="IPR035418">
    <property type="entry name" value="AraC-bd_2"/>
</dbReference>
<dbReference type="GO" id="GO:0003700">
    <property type="term" value="F:DNA-binding transcription factor activity"/>
    <property type="evidence" value="ECO:0007669"/>
    <property type="project" value="InterPro"/>
</dbReference>
<dbReference type="PROSITE" id="PS00041">
    <property type="entry name" value="HTH_ARAC_FAMILY_1"/>
    <property type="match status" value="1"/>
</dbReference>
<dbReference type="SUPFAM" id="SSF46689">
    <property type="entry name" value="Homeodomain-like"/>
    <property type="match status" value="1"/>
</dbReference>
<proteinExistence type="predicted"/>
<dbReference type="PROSITE" id="PS01124">
    <property type="entry name" value="HTH_ARAC_FAMILY_2"/>
    <property type="match status" value="1"/>
</dbReference>
<evidence type="ECO:0000313" key="5">
    <source>
        <dbReference type="EMBL" id="AYF76935.1"/>
    </source>
</evidence>
<dbReference type="OrthoDB" id="9799345at2"/>
<keyword evidence="3" id="KW-0804">Transcription</keyword>
<gene>
    <name evidence="5" type="ORF">D7D52_27560</name>
</gene>
<accession>A0A386ZK13</accession>
<dbReference type="PANTHER" id="PTHR46796">
    <property type="entry name" value="HTH-TYPE TRANSCRIPTIONAL ACTIVATOR RHAS-RELATED"/>
    <property type="match status" value="1"/>
</dbReference>
<protein>
    <submittedName>
        <fullName evidence="5">Helix-turn-helix domain-containing protein</fullName>
    </submittedName>
</protein>
<dbReference type="EMBL" id="CP032568">
    <property type="protein sequence ID" value="AYF76935.1"/>
    <property type="molecule type" value="Genomic_DNA"/>
</dbReference>
<dbReference type="Pfam" id="PF14525">
    <property type="entry name" value="AraC_binding_2"/>
    <property type="match status" value="1"/>
</dbReference>
<dbReference type="PANTHER" id="PTHR46796:SF6">
    <property type="entry name" value="ARAC SUBFAMILY"/>
    <property type="match status" value="1"/>
</dbReference>
<dbReference type="Gene3D" id="1.10.10.60">
    <property type="entry name" value="Homeodomain-like"/>
    <property type="match status" value="1"/>
</dbReference>
<reference evidence="5 6" key="1">
    <citation type="submission" date="2018-09" db="EMBL/GenBank/DDBJ databases">
        <title>Nocardia yunnanensis sp. nov., an actinomycete isolated from a soil sample.</title>
        <authorList>
            <person name="Zhang J."/>
        </authorList>
    </citation>
    <scope>NUCLEOTIDE SEQUENCE [LARGE SCALE GENOMIC DNA]</scope>
    <source>
        <strain evidence="5 6">CFHS0054</strain>
    </source>
</reference>
<evidence type="ECO:0000259" key="4">
    <source>
        <dbReference type="PROSITE" id="PS01124"/>
    </source>
</evidence>
<keyword evidence="1" id="KW-0805">Transcription regulation</keyword>
<dbReference type="AlphaFoldDB" id="A0A386ZK13"/>
<dbReference type="Proteomes" id="UP000267164">
    <property type="component" value="Chromosome"/>
</dbReference>
<dbReference type="Pfam" id="PF12833">
    <property type="entry name" value="HTH_18"/>
    <property type="match status" value="1"/>
</dbReference>
<dbReference type="SMART" id="SM00342">
    <property type="entry name" value="HTH_ARAC"/>
    <property type="match status" value="1"/>
</dbReference>
<evidence type="ECO:0000313" key="6">
    <source>
        <dbReference type="Proteomes" id="UP000267164"/>
    </source>
</evidence>
<dbReference type="GO" id="GO:0043565">
    <property type="term" value="F:sequence-specific DNA binding"/>
    <property type="evidence" value="ECO:0007669"/>
    <property type="project" value="InterPro"/>
</dbReference>
<sequence length="439" mass="48096">MASRGAGFDRWAVWARPDVVVAVDQAEGRRRRGFHPLDRSAWRRSSGGARPALRLSVRQTGRLYGPSGLLEIDLTRLTDRYSPRSRPWPSSRTEYGSLAKPGCWGICGGKITRVEQAAFGAVEISSSSTLSPRQAFEQWEALMSDAVAPTVIEPLRQGHWQGQIATTQFDGFAVSRMRASAQRALRTKKMVAQSTEEFLLVNIVLEGTNWTEQGGRVAECKPGTISFFDSGQPLESRTTDNCLFTMVRAPMQLVLEHSGLTREQLPTASAVPATGALGVVTGFFRGLAELSPDELNQAVTVFGTDAAGMMASALLLANGETSPAPSDSLYTRQQVLAYIRKHFTNPDLTVDEIAHACLISRRTLYRVCEGFGEPGAIVRRTRIAHARRLIRADPSRSLAAVAAASGFATDRHFYRAFREETGLTPGQFRDQLGPRGRSR</sequence>
<evidence type="ECO:0000256" key="2">
    <source>
        <dbReference type="ARBA" id="ARBA00023125"/>
    </source>
</evidence>
<dbReference type="InterPro" id="IPR050204">
    <property type="entry name" value="AraC_XylS_family_regulators"/>
</dbReference>
<keyword evidence="2" id="KW-0238">DNA-binding</keyword>
<organism evidence="5 6">
    <name type="scientific">Nocardia yunnanensis</name>
    <dbReference type="NCBI Taxonomy" id="2382165"/>
    <lineage>
        <taxon>Bacteria</taxon>
        <taxon>Bacillati</taxon>
        <taxon>Actinomycetota</taxon>
        <taxon>Actinomycetes</taxon>
        <taxon>Mycobacteriales</taxon>
        <taxon>Nocardiaceae</taxon>
        <taxon>Nocardia</taxon>
    </lineage>
</organism>
<dbReference type="InterPro" id="IPR009057">
    <property type="entry name" value="Homeodomain-like_sf"/>
</dbReference>
<keyword evidence="6" id="KW-1185">Reference proteome</keyword>
<dbReference type="KEGG" id="nyu:D7D52_27560"/>
<evidence type="ECO:0000256" key="1">
    <source>
        <dbReference type="ARBA" id="ARBA00023015"/>
    </source>
</evidence>